<feature type="transmembrane region" description="Helical" evidence="10">
    <location>
        <begin position="376"/>
        <end position="395"/>
    </location>
</feature>
<organism evidence="11">
    <name type="scientific">Bradysia odoriphaga</name>
    <dbReference type="NCBI Taxonomy" id="1564500"/>
    <lineage>
        <taxon>Eukaryota</taxon>
        <taxon>Metazoa</taxon>
        <taxon>Ecdysozoa</taxon>
        <taxon>Arthropoda</taxon>
        <taxon>Hexapoda</taxon>
        <taxon>Insecta</taxon>
        <taxon>Pterygota</taxon>
        <taxon>Neoptera</taxon>
        <taxon>Endopterygota</taxon>
        <taxon>Diptera</taxon>
        <taxon>Nematocera</taxon>
        <taxon>Sciaroidea</taxon>
        <taxon>Sciaridae</taxon>
        <taxon>Bradysia</taxon>
    </lineage>
</organism>
<name>A0A6B9CBL6_9DIPT</name>
<feature type="transmembrane region" description="Helical" evidence="10">
    <location>
        <begin position="142"/>
        <end position="162"/>
    </location>
</feature>
<feature type="transmembrane region" description="Helical" evidence="10">
    <location>
        <begin position="182"/>
        <end position="206"/>
    </location>
</feature>
<dbReference type="Pfam" id="PF02949">
    <property type="entry name" value="7tm_6"/>
    <property type="match status" value="1"/>
</dbReference>
<dbReference type="GO" id="GO:0005549">
    <property type="term" value="F:odorant binding"/>
    <property type="evidence" value="ECO:0007669"/>
    <property type="project" value="InterPro"/>
</dbReference>
<keyword evidence="5 10" id="KW-0552">Olfaction</keyword>
<sequence>MAEKQIAKKSERVHAFDKLEDLVGQYQKVTHWFGFDIFRDDYKLNGALFYSFFVTICYTVNCVSWAVVAGKKGDLNELLNSICCIFTSFQHQCKILSVIFCRQEIYAVHGEVLRLTRSATGEAETTFYKFNLLYEKIGKTIFYLYATAVGTFCINPLLSYIITGNVEPMFNVKFPGMDNDTVTGYIVNTIGGMMVMSNTGTVFAACDAWTCYYFLFTGEYEELIEQKIQYMNRKILESEQDGTLRNKKKLAEFHKMLIDSIKTSQDVEKFFNQMKFFEILCLGQISCISATMMCSIIVMKITGWVTLLTYIAAHFFQLAGYSIAGTYIETKYERLQVSIYSLPWFYLSIPDQKLFQFFLQNSQTPKKFYLMGAQSINVATGLAIVKSIYSVIIMLDNVI</sequence>
<keyword evidence="8 10" id="KW-0675">Receptor</keyword>
<keyword evidence="3 10" id="KW-0716">Sensory transduction</keyword>
<reference evidence="11" key="1">
    <citation type="submission" date="2018-11" db="EMBL/GenBank/DDBJ databases">
        <authorList>
            <person name="Zhao Y."/>
            <person name="Mu W."/>
            <person name="Zhou C."/>
        </authorList>
    </citation>
    <scope>NUCLEOTIDE SEQUENCE</scope>
</reference>
<proteinExistence type="evidence at transcript level"/>
<evidence type="ECO:0000256" key="2">
    <source>
        <dbReference type="ARBA" id="ARBA00022475"/>
    </source>
</evidence>
<evidence type="ECO:0000256" key="7">
    <source>
        <dbReference type="ARBA" id="ARBA00023136"/>
    </source>
</evidence>
<feature type="transmembrane region" description="Helical" evidence="10">
    <location>
        <begin position="279"/>
        <end position="301"/>
    </location>
</feature>
<evidence type="ECO:0000256" key="10">
    <source>
        <dbReference type="RuleBase" id="RU351113"/>
    </source>
</evidence>
<keyword evidence="2" id="KW-1003">Cell membrane</keyword>
<dbReference type="GO" id="GO:0004984">
    <property type="term" value="F:olfactory receptor activity"/>
    <property type="evidence" value="ECO:0007669"/>
    <property type="project" value="InterPro"/>
</dbReference>
<accession>A0A6B9CBL6</accession>
<dbReference type="GO" id="GO:0007165">
    <property type="term" value="P:signal transduction"/>
    <property type="evidence" value="ECO:0007669"/>
    <property type="project" value="UniProtKB-KW"/>
</dbReference>
<keyword evidence="7 10" id="KW-0472">Membrane</keyword>
<evidence type="ECO:0000256" key="6">
    <source>
        <dbReference type="ARBA" id="ARBA00022989"/>
    </source>
</evidence>
<feature type="transmembrane region" description="Helical" evidence="10">
    <location>
        <begin position="307"/>
        <end position="328"/>
    </location>
</feature>
<evidence type="ECO:0000313" key="11">
    <source>
        <dbReference type="EMBL" id="QGW45375.1"/>
    </source>
</evidence>
<protein>
    <recommendedName>
        <fullName evidence="10">Odorant receptor</fullName>
    </recommendedName>
</protein>
<evidence type="ECO:0000256" key="5">
    <source>
        <dbReference type="ARBA" id="ARBA00022725"/>
    </source>
</evidence>
<dbReference type="InterPro" id="IPR004117">
    <property type="entry name" value="7tm6_olfct_rcpt"/>
</dbReference>
<dbReference type="PANTHER" id="PTHR21137:SF35">
    <property type="entry name" value="ODORANT RECEPTOR 19A-RELATED"/>
    <property type="match status" value="1"/>
</dbReference>
<evidence type="ECO:0000256" key="3">
    <source>
        <dbReference type="ARBA" id="ARBA00022606"/>
    </source>
</evidence>
<comment type="subcellular location">
    <subcellularLocation>
        <location evidence="1 10">Cell membrane</location>
        <topology evidence="1 10">Multi-pass membrane protein</topology>
    </subcellularLocation>
</comment>
<comment type="caution">
    <text evidence="10">Lacks conserved residue(s) required for the propagation of feature annotation.</text>
</comment>
<keyword evidence="9 10" id="KW-0807">Transducer</keyword>
<evidence type="ECO:0000256" key="4">
    <source>
        <dbReference type="ARBA" id="ARBA00022692"/>
    </source>
</evidence>
<dbReference type="AlphaFoldDB" id="A0A6B9CBL6"/>
<dbReference type="EMBL" id="MK248961">
    <property type="protein sequence ID" value="QGW45375.1"/>
    <property type="molecule type" value="mRNA"/>
</dbReference>
<evidence type="ECO:0000256" key="9">
    <source>
        <dbReference type="ARBA" id="ARBA00023224"/>
    </source>
</evidence>
<feature type="transmembrane region" description="Helical" evidence="10">
    <location>
        <begin position="47"/>
        <end position="68"/>
    </location>
</feature>
<comment type="similarity">
    <text evidence="10">Belongs to the insect chemoreceptor superfamily. Heteromeric odorant receptor channel (TC 1.A.69) family.</text>
</comment>
<evidence type="ECO:0000256" key="8">
    <source>
        <dbReference type="ARBA" id="ARBA00023170"/>
    </source>
</evidence>
<evidence type="ECO:0000256" key="1">
    <source>
        <dbReference type="ARBA" id="ARBA00004651"/>
    </source>
</evidence>
<keyword evidence="6 10" id="KW-1133">Transmembrane helix</keyword>
<dbReference type="PANTHER" id="PTHR21137">
    <property type="entry name" value="ODORANT RECEPTOR"/>
    <property type="match status" value="1"/>
</dbReference>
<keyword evidence="4 10" id="KW-0812">Transmembrane</keyword>
<dbReference type="GO" id="GO:0005886">
    <property type="term" value="C:plasma membrane"/>
    <property type="evidence" value="ECO:0007669"/>
    <property type="project" value="UniProtKB-SubCell"/>
</dbReference>